<sequence>MDSLDDIQLANTQVIDESTSISREIIIVVNNKPFTCNVANLCKNQPYFNARINGKFQEASLTTIELEFEEEFNGNAIYAIFKYLQSTETTKLNIFDTLHILKDLYHGYVFMEYIQDTAAMDYFNQRITDYLKIQTEIDECRLLLLINLISRFKLFTFDTIFRNNKMLIDQNYIQLKAGITNRYSDVNPEIILDLHTSWASNLILNSKCNDLVALNVFNFTKYLKYTPPNEDCILNNNIKYKTDESVIVSNISEYQQRLKEFSFGIIDETLKFENIVIAGGSVVKLLSNKYDAAGDSDLDIFVYGTEKARRQTVEYLLDYFTTKCHGKQIYYASRGSVISVCIEDVNRNFQIIYTDHMTKFEIINGFDMCAVQMYYDGTNIMGTAECIRELRQQCIYNTTARDIRPDRIYKMYLKGFSVSKRIINDIVNDITALSVVDIKTKSNIKDKDAETDKMDEIIMGDKVDSLNTINTTDDLIKIMHQFAQREFVYRTSNKYYYPIKEIDQARNMFLMKLVFNAKDVTQDKTELLQKFNFTGYKTDPYANNTKMTVLQNGLTNKLKKIDIIPTKRKYNTMSGYLFARPIEIITDVVPIVLESETILKKDGFRYEFADKYKTSDYKLQYGSSWKVQRCTISYKDTNLQSQMQQFDNVLFPIISKFVKQHANSQRINFCGLGRQIKDTSGNDEVEIGELNTLQCTSAKLYNSTIKWQNYNKKTLTDDTKNFNAKLHIIIRGFYVTADKSGPFHMPNIYLDKNITEMTIYNDNYVINKNSGFTFDISDGNTQCESDESSGDLGVEDIADISNTADTHQINEEIDIDD</sequence>
<dbReference type="Gene3D" id="3.30.710.10">
    <property type="entry name" value="Potassium Channel Kv1.1, Chain A"/>
    <property type="match status" value="1"/>
</dbReference>
<organism evidence="3">
    <name type="scientific">Faunusvirus sp</name>
    <dbReference type="NCBI Taxonomy" id="2487766"/>
    <lineage>
        <taxon>Viruses</taxon>
        <taxon>Varidnaviria</taxon>
        <taxon>Bamfordvirae</taxon>
        <taxon>Nucleocytoviricota</taxon>
        <taxon>Megaviricetes</taxon>
        <taxon>Imitervirales</taxon>
        <taxon>Mimiviridae</taxon>
    </lineage>
</organism>
<protein>
    <recommendedName>
        <fullName evidence="2">BTB domain-containing protein</fullName>
    </recommendedName>
</protein>
<reference evidence="3" key="1">
    <citation type="submission" date="2018-10" db="EMBL/GenBank/DDBJ databases">
        <title>Hidden diversity of soil giant viruses.</title>
        <authorList>
            <person name="Schulz F."/>
            <person name="Alteio L."/>
            <person name="Goudeau D."/>
            <person name="Ryan E.M."/>
            <person name="Malmstrom R.R."/>
            <person name="Blanchard J."/>
            <person name="Woyke T."/>
        </authorList>
    </citation>
    <scope>NUCLEOTIDE SEQUENCE</scope>
    <source>
        <strain evidence="3">FNV1</strain>
    </source>
</reference>
<evidence type="ECO:0000313" key="3">
    <source>
        <dbReference type="EMBL" id="AYV79329.1"/>
    </source>
</evidence>
<dbReference type="PROSITE" id="PS50097">
    <property type="entry name" value="BTB"/>
    <property type="match status" value="1"/>
</dbReference>
<feature type="domain" description="BTB" evidence="2">
    <location>
        <begin position="23"/>
        <end position="93"/>
    </location>
</feature>
<comment type="similarity">
    <text evidence="1">Belongs to the mimivirus BTB/WD family.</text>
</comment>
<evidence type="ECO:0000259" key="2">
    <source>
        <dbReference type="PROSITE" id="PS50097"/>
    </source>
</evidence>
<dbReference type="InterPro" id="IPR011333">
    <property type="entry name" value="SKP1/BTB/POZ_sf"/>
</dbReference>
<gene>
    <name evidence="3" type="ORF">Faunusvirus9_7</name>
</gene>
<accession>A0A3G5A1F3</accession>
<proteinExistence type="inferred from homology"/>
<dbReference type="EMBL" id="MK072140">
    <property type="protein sequence ID" value="AYV79329.1"/>
    <property type="molecule type" value="Genomic_DNA"/>
</dbReference>
<name>A0A3G5A1F3_9VIRU</name>
<dbReference type="InterPro" id="IPR000210">
    <property type="entry name" value="BTB/POZ_dom"/>
</dbReference>
<evidence type="ECO:0000256" key="1">
    <source>
        <dbReference type="ARBA" id="ARBA00006497"/>
    </source>
</evidence>